<organism evidence="1">
    <name type="scientific">Arundo donax</name>
    <name type="common">Giant reed</name>
    <name type="synonym">Donax arundinaceus</name>
    <dbReference type="NCBI Taxonomy" id="35708"/>
    <lineage>
        <taxon>Eukaryota</taxon>
        <taxon>Viridiplantae</taxon>
        <taxon>Streptophyta</taxon>
        <taxon>Embryophyta</taxon>
        <taxon>Tracheophyta</taxon>
        <taxon>Spermatophyta</taxon>
        <taxon>Magnoliopsida</taxon>
        <taxon>Liliopsida</taxon>
        <taxon>Poales</taxon>
        <taxon>Poaceae</taxon>
        <taxon>PACMAD clade</taxon>
        <taxon>Arundinoideae</taxon>
        <taxon>Arundineae</taxon>
        <taxon>Arundo</taxon>
    </lineage>
</organism>
<protein>
    <submittedName>
        <fullName evidence="1">Uncharacterized protein</fullName>
    </submittedName>
</protein>
<evidence type="ECO:0000313" key="1">
    <source>
        <dbReference type="EMBL" id="JAD70210.1"/>
    </source>
</evidence>
<name>A0A0A9C9Z2_ARUDO</name>
<dbReference type="AlphaFoldDB" id="A0A0A9C9Z2"/>
<sequence>MAQTSSPRWSQASLISSYVRQRMNSCS</sequence>
<proteinExistence type="predicted"/>
<reference evidence="1" key="2">
    <citation type="journal article" date="2015" name="Data Brief">
        <title>Shoot transcriptome of the giant reed, Arundo donax.</title>
        <authorList>
            <person name="Barrero R.A."/>
            <person name="Guerrero F.D."/>
            <person name="Moolhuijzen P."/>
            <person name="Goolsby J.A."/>
            <person name="Tidwell J."/>
            <person name="Bellgard S.E."/>
            <person name="Bellgard M.I."/>
        </authorList>
    </citation>
    <scope>NUCLEOTIDE SEQUENCE</scope>
    <source>
        <tissue evidence="1">Shoot tissue taken approximately 20 cm above the soil surface</tissue>
    </source>
</reference>
<accession>A0A0A9C9Z2</accession>
<reference evidence="1" key="1">
    <citation type="submission" date="2014-09" db="EMBL/GenBank/DDBJ databases">
        <authorList>
            <person name="Magalhaes I.L.F."/>
            <person name="Oliveira U."/>
            <person name="Santos F.R."/>
            <person name="Vidigal T.H.D.A."/>
            <person name="Brescovit A.D."/>
            <person name="Santos A.J."/>
        </authorList>
    </citation>
    <scope>NUCLEOTIDE SEQUENCE</scope>
    <source>
        <tissue evidence="1">Shoot tissue taken approximately 20 cm above the soil surface</tissue>
    </source>
</reference>
<dbReference type="EMBL" id="GBRH01227685">
    <property type="protein sequence ID" value="JAD70210.1"/>
    <property type="molecule type" value="Transcribed_RNA"/>
</dbReference>